<reference evidence="1 2" key="1">
    <citation type="journal article" date="2024" name="G3 (Bethesda)">
        <title>Genome assembly of Hibiscus sabdariffa L. provides insights into metabolisms of medicinal natural products.</title>
        <authorList>
            <person name="Kim T."/>
        </authorList>
    </citation>
    <scope>NUCLEOTIDE SEQUENCE [LARGE SCALE GENOMIC DNA]</scope>
    <source>
        <strain evidence="1">TK-2024</strain>
        <tissue evidence="1">Old leaves</tissue>
    </source>
</reference>
<proteinExistence type="predicted"/>
<sequence length="80" mass="9358">MARPWELRFSFVWCESNGVTDVMTCLVHPRSLDYRRWLEPPLTVRNVSLVDEEYVVPMDNTDASYVQYPLPRAYDDSGDS</sequence>
<keyword evidence="2" id="KW-1185">Reference proteome</keyword>
<evidence type="ECO:0000313" key="2">
    <source>
        <dbReference type="Proteomes" id="UP001472677"/>
    </source>
</evidence>
<name>A0ABR2EQ11_9ROSI</name>
<protein>
    <submittedName>
        <fullName evidence="1">Uncharacterized protein</fullName>
    </submittedName>
</protein>
<dbReference type="Proteomes" id="UP001472677">
    <property type="component" value="Unassembled WGS sequence"/>
</dbReference>
<accession>A0ABR2EQ11</accession>
<comment type="caution">
    <text evidence="1">The sequence shown here is derived from an EMBL/GenBank/DDBJ whole genome shotgun (WGS) entry which is preliminary data.</text>
</comment>
<evidence type="ECO:0000313" key="1">
    <source>
        <dbReference type="EMBL" id="KAK8564112.1"/>
    </source>
</evidence>
<organism evidence="1 2">
    <name type="scientific">Hibiscus sabdariffa</name>
    <name type="common">roselle</name>
    <dbReference type="NCBI Taxonomy" id="183260"/>
    <lineage>
        <taxon>Eukaryota</taxon>
        <taxon>Viridiplantae</taxon>
        <taxon>Streptophyta</taxon>
        <taxon>Embryophyta</taxon>
        <taxon>Tracheophyta</taxon>
        <taxon>Spermatophyta</taxon>
        <taxon>Magnoliopsida</taxon>
        <taxon>eudicotyledons</taxon>
        <taxon>Gunneridae</taxon>
        <taxon>Pentapetalae</taxon>
        <taxon>rosids</taxon>
        <taxon>malvids</taxon>
        <taxon>Malvales</taxon>
        <taxon>Malvaceae</taxon>
        <taxon>Malvoideae</taxon>
        <taxon>Hibiscus</taxon>
    </lineage>
</organism>
<gene>
    <name evidence="1" type="ORF">V6N12_036243</name>
</gene>
<dbReference type="EMBL" id="JBBPBM010000011">
    <property type="protein sequence ID" value="KAK8564112.1"/>
    <property type="molecule type" value="Genomic_DNA"/>
</dbReference>